<feature type="region of interest" description="Disordered" evidence="1">
    <location>
        <begin position="111"/>
        <end position="133"/>
    </location>
</feature>
<proteinExistence type="predicted"/>
<evidence type="ECO:0000313" key="2">
    <source>
        <dbReference type="EMBL" id="NIH93674.1"/>
    </source>
</evidence>
<comment type="caution">
    <text evidence="2">The sequence shown here is derived from an EMBL/GenBank/DDBJ whole genome shotgun (WGS) entry which is preliminary data.</text>
</comment>
<dbReference type="AlphaFoldDB" id="A0A7X5ZAL3"/>
<organism evidence="2 3">
    <name type="scientific">Mycolicibacterium fluoranthenivorans</name>
    <dbReference type="NCBI Taxonomy" id="258505"/>
    <lineage>
        <taxon>Bacteria</taxon>
        <taxon>Bacillati</taxon>
        <taxon>Actinomycetota</taxon>
        <taxon>Actinomycetes</taxon>
        <taxon>Mycobacteriales</taxon>
        <taxon>Mycobacteriaceae</taxon>
        <taxon>Mycolicibacterium</taxon>
    </lineage>
</organism>
<dbReference type="Proteomes" id="UP000547444">
    <property type="component" value="Unassembled WGS sequence"/>
</dbReference>
<evidence type="ECO:0000256" key="1">
    <source>
        <dbReference type="SAM" id="MobiDB-lite"/>
    </source>
</evidence>
<sequence length="133" mass="14636">MMFTCTKGWRQLPDGAALFKLNSTSEVDITQLVGRVALLGYYLCDGFTMGAAQLREWLLTALDDTDGTMTTAELRDYVQLKGKALGKSAVIESVYRNLTVLERRGDVVRRPGPGRDAHWAAAATQRSAQDRPA</sequence>
<gene>
    <name evidence="2" type="ORF">FHU31_000630</name>
</gene>
<reference evidence="2 3" key="1">
    <citation type="submission" date="2020-03" db="EMBL/GenBank/DDBJ databases">
        <title>Sequencing the genomes of 1000 actinobacteria strains.</title>
        <authorList>
            <person name="Klenk H.-P."/>
        </authorList>
    </citation>
    <scope>NUCLEOTIDE SEQUENCE [LARGE SCALE GENOMIC DNA]</scope>
    <source>
        <strain evidence="2 3">DSM 44556</strain>
    </source>
</reference>
<evidence type="ECO:0000313" key="3">
    <source>
        <dbReference type="Proteomes" id="UP000547444"/>
    </source>
</evidence>
<protein>
    <submittedName>
        <fullName evidence="2">Uncharacterized protein</fullName>
    </submittedName>
</protein>
<dbReference type="EMBL" id="JAANOW010000001">
    <property type="protein sequence ID" value="NIH93674.1"/>
    <property type="molecule type" value="Genomic_DNA"/>
</dbReference>
<keyword evidence="3" id="KW-1185">Reference proteome</keyword>
<dbReference type="RefSeq" id="WP_234901127.1">
    <property type="nucleotide sequence ID" value="NZ_JAANOW010000001.1"/>
</dbReference>
<accession>A0A7X5ZAL3</accession>
<name>A0A7X5ZAL3_9MYCO</name>